<protein>
    <recommendedName>
        <fullName evidence="3 5">Regulatory protein RecX</fullName>
    </recommendedName>
</protein>
<comment type="similarity">
    <text evidence="2 5">Belongs to the RecX family.</text>
</comment>
<dbReference type="Pfam" id="PF02631">
    <property type="entry name" value="RecX_HTH2"/>
    <property type="match status" value="1"/>
</dbReference>
<evidence type="ECO:0000256" key="5">
    <source>
        <dbReference type="HAMAP-Rule" id="MF_01114"/>
    </source>
</evidence>
<evidence type="ECO:0000259" key="6">
    <source>
        <dbReference type="Pfam" id="PF02631"/>
    </source>
</evidence>
<dbReference type="InterPro" id="IPR036388">
    <property type="entry name" value="WH-like_DNA-bd_sf"/>
</dbReference>
<dbReference type="InterPro" id="IPR003783">
    <property type="entry name" value="Regulatory_RecX"/>
</dbReference>
<accession>A0ABV3ZHU5</accession>
<evidence type="ECO:0000256" key="2">
    <source>
        <dbReference type="ARBA" id="ARBA00009695"/>
    </source>
</evidence>
<dbReference type="Proteomes" id="UP001560573">
    <property type="component" value="Unassembled WGS sequence"/>
</dbReference>
<sequence length="158" mass="18168">MNNLTKQKALHKISNFCAYQERSPAETLEKLASYGLNSAESEEILHSLVKEGFVNEQRFALQYAGSKFRLKHWGKRKIQYALKLKGISQEYITEALASIDMDDYYATLEDLARQKISTLTKETDQSCRVKTTTYLLQKGYSQSDIQEIIKTLISSRNE</sequence>
<dbReference type="EMBL" id="JAULBC010000005">
    <property type="protein sequence ID" value="MEX6689135.1"/>
    <property type="molecule type" value="Genomic_DNA"/>
</dbReference>
<comment type="caution">
    <text evidence="8">The sequence shown here is derived from an EMBL/GenBank/DDBJ whole genome shotgun (WGS) entry which is preliminary data.</text>
</comment>
<name>A0ABV3ZHU5_9BACT</name>
<gene>
    <name evidence="5" type="primary">recX</name>
    <name evidence="8" type="ORF">QTN47_16620</name>
</gene>
<dbReference type="PANTHER" id="PTHR33602">
    <property type="entry name" value="REGULATORY PROTEIN RECX FAMILY PROTEIN"/>
    <property type="match status" value="1"/>
</dbReference>
<organism evidence="8 9">
    <name type="scientific">Danxiaibacter flavus</name>
    <dbReference type="NCBI Taxonomy" id="3049108"/>
    <lineage>
        <taxon>Bacteria</taxon>
        <taxon>Pseudomonadati</taxon>
        <taxon>Bacteroidota</taxon>
        <taxon>Chitinophagia</taxon>
        <taxon>Chitinophagales</taxon>
        <taxon>Chitinophagaceae</taxon>
        <taxon>Danxiaibacter</taxon>
    </lineage>
</organism>
<dbReference type="Gene3D" id="1.10.10.10">
    <property type="entry name" value="Winged helix-like DNA-binding domain superfamily/Winged helix DNA-binding domain"/>
    <property type="match status" value="2"/>
</dbReference>
<evidence type="ECO:0000256" key="4">
    <source>
        <dbReference type="ARBA" id="ARBA00022490"/>
    </source>
</evidence>
<dbReference type="PANTHER" id="PTHR33602:SF1">
    <property type="entry name" value="REGULATORY PROTEIN RECX FAMILY PROTEIN"/>
    <property type="match status" value="1"/>
</dbReference>
<evidence type="ECO:0000313" key="8">
    <source>
        <dbReference type="EMBL" id="MEX6689135.1"/>
    </source>
</evidence>
<keyword evidence="9" id="KW-1185">Reference proteome</keyword>
<comment type="function">
    <text evidence="5">Modulates RecA activity.</text>
</comment>
<reference evidence="8 9" key="1">
    <citation type="submission" date="2023-07" db="EMBL/GenBank/DDBJ databases">
        <authorList>
            <person name="Lian W.-H."/>
        </authorList>
    </citation>
    <scope>NUCLEOTIDE SEQUENCE [LARGE SCALE GENOMIC DNA]</scope>
    <source>
        <strain evidence="8 9">SYSU DXS3180</strain>
    </source>
</reference>
<dbReference type="HAMAP" id="MF_01114">
    <property type="entry name" value="RecX"/>
    <property type="match status" value="1"/>
</dbReference>
<evidence type="ECO:0000256" key="3">
    <source>
        <dbReference type="ARBA" id="ARBA00018111"/>
    </source>
</evidence>
<proteinExistence type="inferred from homology"/>
<evidence type="ECO:0000313" key="9">
    <source>
        <dbReference type="Proteomes" id="UP001560573"/>
    </source>
</evidence>
<feature type="domain" description="RecX second three-helical" evidence="6">
    <location>
        <begin position="55"/>
        <end position="96"/>
    </location>
</feature>
<dbReference type="Pfam" id="PF21981">
    <property type="entry name" value="RecX_HTH3"/>
    <property type="match status" value="1"/>
</dbReference>
<dbReference type="InterPro" id="IPR053924">
    <property type="entry name" value="RecX_HTH_2nd"/>
</dbReference>
<dbReference type="RefSeq" id="WP_369330543.1">
    <property type="nucleotide sequence ID" value="NZ_JAULBC010000005.1"/>
</dbReference>
<evidence type="ECO:0000256" key="1">
    <source>
        <dbReference type="ARBA" id="ARBA00004496"/>
    </source>
</evidence>
<comment type="subcellular location">
    <subcellularLocation>
        <location evidence="1 5">Cytoplasm</location>
    </subcellularLocation>
</comment>
<dbReference type="InterPro" id="IPR053925">
    <property type="entry name" value="RecX_HTH_3rd"/>
</dbReference>
<evidence type="ECO:0000259" key="7">
    <source>
        <dbReference type="Pfam" id="PF21981"/>
    </source>
</evidence>
<keyword evidence="4 5" id="KW-0963">Cytoplasm</keyword>
<feature type="domain" description="RecX third three-helical" evidence="7">
    <location>
        <begin position="102"/>
        <end position="149"/>
    </location>
</feature>